<accession>A0A1I7ZNA0</accession>
<evidence type="ECO:0000313" key="2">
    <source>
        <dbReference type="Proteomes" id="UP000095287"/>
    </source>
</evidence>
<evidence type="ECO:0000313" key="3">
    <source>
        <dbReference type="WBParaSite" id="L893_g28009.t1"/>
    </source>
</evidence>
<dbReference type="Proteomes" id="UP000095287">
    <property type="component" value="Unplaced"/>
</dbReference>
<evidence type="ECO:0000256" key="1">
    <source>
        <dbReference type="SAM" id="MobiDB-lite"/>
    </source>
</evidence>
<keyword evidence="2" id="KW-1185">Reference proteome</keyword>
<name>A0A1I7ZNA0_9BILA</name>
<protein>
    <submittedName>
        <fullName evidence="3">CHZ domain-containing protein</fullName>
    </submittedName>
</protein>
<sequence length="87" mass="9505">MSSNIWNIFCCVQSLRRRATVSTKPERSGVEISATDADEDQKGDLQQSDRWSVQKDAVYDSSSGVYLGPKKKKAASGDNDSTDDADS</sequence>
<dbReference type="WBParaSite" id="L893_g28009.t1">
    <property type="protein sequence ID" value="L893_g28009.t1"/>
    <property type="gene ID" value="L893_g28009"/>
</dbReference>
<organism evidence="2 3">
    <name type="scientific">Steinernema glaseri</name>
    <dbReference type="NCBI Taxonomy" id="37863"/>
    <lineage>
        <taxon>Eukaryota</taxon>
        <taxon>Metazoa</taxon>
        <taxon>Ecdysozoa</taxon>
        <taxon>Nematoda</taxon>
        <taxon>Chromadorea</taxon>
        <taxon>Rhabditida</taxon>
        <taxon>Tylenchina</taxon>
        <taxon>Panagrolaimomorpha</taxon>
        <taxon>Strongyloidoidea</taxon>
        <taxon>Steinernematidae</taxon>
        <taxon>Steinernema</taxon>
    </lineage>
</organism>
<reference evidence="3" key="1">
    <citation type="submission" date="2016-11" db="UniProtKB">
        <authorList>
            <consortium name="WormBaseParasite"/>
        </authorList>
    </citation>
    <scope>IDENTIFICATION</scope>
</reference>
<proteinExistence type="predicted"/>
<feature type="region of interest" description="Disordered" evidence="1">
    <location>
        <begin position="20"/>
        <end position="87"/>
    </location>
</feature>
<dbReference type="AlphaFoldDB" id="A0A1I7ZNA0"/>